<evidence type="ECO:0000313" key="2">
    <source>
        <dbReference type="EMBL" id="KAF8768663.1"/>
    </source>
</evidence>
<gene>
    <name evidence="2" type="ORF">HU200_007216</name>
</gene>
<reference evidence="2" key="1">
    <citation type="submission" date="2020-07" db="EMBL/GenBank/DDBJ databases">
        <title>Genome sequence and genetic diversity analysis of an under-domesticated orphan crop, white fonio (Digitaria exilis).</title>
        <authorList>
            <person name="Bennetzen J.L."/>
            <person name="Chen S."/>
            <person name="Ma X."/>
            <person name="Wang X."/>
            <person name="Yssel A.E.J."/>
            <person name="Chaluvadi S.R."/>
            <person name="Johnson M."/>
            <person name="Gangashetty P."/>
            <person name="Hamidou F."/>
            <person name="Sanogo M.D."/>
            <person name="Zwaenepoel A."/>
            <person name="Wallace J."/>
            <person name="Van De Peer Y."/>
            <person name="Van Deynze A."/>
        </authorList>
    </citation>
    <scope>NUCLEOTIDE SEQUENCE</scope>
    <source>
        <tissue evidence="2">Leaves</tissue>
    </source>
</reference>
<name>A0A835KR74_9POAL</name>
<comment type="caution">
    <text evidence="2">The sequence shown here is derived from an EMBL/GenBank/DDBJ whole genome shotgun (WGS) entry which is preliminary data.</text>
</comment>
<dbReference type="AlphaFoldDB" id="A0A835KR74"/>
<accession>A0A835KR74</accession>
<organism evidence="2 3">
    <name type="scientific">Digitaria exilis</name>
    <dbReference type="NCBI Taxonomy" id="1010633"/>
    <lineage>
        <taxon>Eukaryota</taxon>
        <taxon>Viridiplantae</taxon>
        <taxon>Streptophyta</taxon>
        <taxon>Embryophyta</taxon>
        <taxon>Tracheophyta</taxon>
        <taxon>Spermatophyta</taxon>
        <taxon>Magnoliopsida</taxon>
        <taxon>Liliopsida</taxon>
        <taxon>Poales</taxon>
        <taxon>Poaceae</taxon>
        <taxon>PACMAD clade</taxon>
        <taxon>Panicoideae</taxon>
        <taxon>Panicodae</taxon>
        <taxon>Paniceae</taxon>
        <taxon>Anthephorinae</taxon>
        <taxon>Digitaria</taxon>
    </lineage>
</organism>
<proteinExistence type="predicted"/>
<protein>
    <submittedName>
        <fullName evidence="2">Uncharacterized protein</fullName>
    </submittedName>
</protein>
<evidence type="ECO:0000256" key="1">
    <source>
        <dbReference type="SAM" id="MobiDB-lite"/>
    </source>
</evidence>
<sequence length="102" mass="11075">MQQICLWAPLDADVGLLAVAVNSVVGVRRGSARRRSPRIKSSSLRISPDLLRSPTLGEGFHPPPPVESSSPARLAREGRVPAMADEADESTCRGFFLEFMTK</sequence>
<keyword evidence="3" id="KW-1185">Reference proteome</keyword>
<dbReference type="EMBL" id="JACEFO010000500">
    <property type="protein sequence ID" value="KAF8768663.1"/>
    <property type="molecule type" value="Genomic_DNA"/>
</dbReference>
<feature type="region of interest" description="Disordered" evidence="1">
    <location>
        <begin position="49"/>
        <end position="84"/>
    </location>
</feature>
<evidence type="ECO:0000313" key="3">
    <source>
        <dbReference type="Proteomes" id="UP000636709"/>
    </source>
</evidence>
<dbReference type="Proteomes" id="UP000636709">
    <property type="component" value="Unassembled WGS sequence"/>
</dbReference>